<protein>
    <recommendedName>
        <fullName evidence="1">Beta-ketoacyl synthase-like N-terminal domain-containing protein</fullName>
    </recommendedName>
</protein>
<dbReference type="Gene3D" id="3.40.47.10">
    <property type="match status" value="1"/>
</dbReference>
<feature type="domain" description="Beta-ketoacyl synthase-like N-terminal" evidence="1">
    <location>
        <begin position="142"/>
        <end position="208"/>
    </location>
</feature>
<keyword evidence="3" id="KW-1185">Reference proteome</keyword>
<dbReference type="SUPFAM" id="SSF53901">
    <property type="entry name" value="Thiolase-like"/>
    <property type="match status" value="2"/>
</dbReference>
<evidence type="ECO:0000313" key="2">
    <source>
        <dbReference type="EMBL" id="QSQ11045.1"/>
    </source>
</evidence>
<dbReference type="Pfam" id="PF00109">
    <property type="entry name" value="ketoacyl-synt"/>
    <property type="match status" value="1"/>
</dbReference>
<dbReference type="RefSeq" id="WP_206712805.1">
    <property type="nucleotide sequence ID" value="NZ_CP071091.1"/>
</dbReference>
<organism evidence="2 3">
    <name type="scientific">Myxococcus landrumensis</name>
    <dbReference type="NCBI Taxonomy" id="2813577"/>
    <lineage>
        <taxon>Bacteria</taxon>
        <taxon>Pseudomonadati</taxon>
        <taxon>Myxococcota</taxon>
        <taxon>Myxococcia</taxon>
        <taxon>Myxococcales</taxon>
        <taxon>Cystobacterineae</taxon>
        <taxon>Myxococcaceae</taxon>
        <taxon>Myxococcus</taxon>
    </lineage>
</organism>
<gene>
    <name evidence="2" type="ORF">JY572_21730</name>
</gene>
<sequence>MTPLSHAEGPEVAISAMGVCTPIGLTARASHAALRARLDSFLLTRFVGGDGEPIRASVLTELDEDMPRFERMLAMCEWAFQDTALPASLGAGNRVSLALALPEADSALAFDADAFVSRWDALVRTRLPEVPAPATVFKQGRSAFFCALEKAMSSLATGVCDAMLIGAVDSLCSPEVLMHLDAEGRLLRPAREGTVPGEGAAFVLLERQAPRRGRQAPVSFGRLLRVSTGLESCHFLQDAPNTAQALTEAFRQLRRKWAQRADIFYTCETGESFWAAELSMAYLRNIPLMPEPFVRTMAAEAFGDLGAAAGGVMLGMGVHALARLRRPTDSPPPLFLLCGSGDRGHVGACLVQGVQ</sequence>
<accession>A0ABX7MX91</accession>
<dbReference type="InterPro" id="IPR016039">
    <property type="entry name" value="Thiolase-like"/>
</dbReference>
<dbReference type="Proteomes" id="UP000663090">
    <property type="component" value="Chromosome"/>
</dbReference>
<dbReference type="InterPro" id="IPR014030">
    <property type="entry name" value="Ketoacyl_synth_N"/>
</dbReference>
<proteinExistence type="predicted"/>
<reference evidence="2 3" key="1">
    <citation type="submission" date="2021-02" db="EMBL/GenBank/DDBJ databases">
        <title>De Novo genome assembly of isolated myxobacteria.</title>
        <authorList>
            <person name="Stevens D.C."/>
        </authorList>
    </citation>
    <scope>NUCLEOTIDE SEQUENCE [LARGE SCALE GENOMIC DNA]</scope>
    <source>
        <strain evidence="2 3">SCHIC003</strain>
    </source>
</reference>
<evidence type="ECO:0000313" key="3">
    <source>
        <dbReference type="Proteomes" id="UP000663090"/>
    </source>
</evidence>
<dbReference type="EMBL" id="CP071091">
    <property type="protein sequence ID" value="QSQ11045.1"/>
    <property type="molecule type" value="Genomic_DNA"/>
</dbReference>
<name>A0ABX7MX91_9BACT</name>
<evidence type="ECO:0000259" key="1">
    <source>
        <dbReference type="Pfam" id="PF00109"/>
    </source>
</evidence>